<dbReference type="InterPro" id="IPR017972">
    <property type="entry name" value="Cyt_P450_CS"/>
</dbReference>
<dbReference type="InterPro" id="IPR050121">
    <property type="entry name" value="Cytochrome_P450_monoxygenase"/>
</dbReference>
<dbReference type="AlphaFoldDB" id="A0A4P9XP83"/>
<protein>
    <submittedName>
        <fullName evidence="7">Cytochrome P450</fullName>
    </submittedName>
</protein>
<dbReference type="PRINTS" id="PR00463">
    <property type="entry name" value="EP450I"/>
</dbReference>
<accession>A0A4P9XP83</accession>
<comment type="cofactor">
    <cofactor evidence="1 5">
        <name>heme</name>
        <dbReference type="ChEBI" id="CHEBI:30413"/>
    </cofactor>
</comment>
<keyword evidence="6" id="KW-0503">Monooxygenase</keyword>
<dbReference type="GO" id="GO:0005506">
    <property type="term" value="F:iron ion binding"/>
    <property type="evidence" value="ECO:0007669"/>
    <property type="project" value="InterPro"/>
</dbReference>
<evidence type="ECO:0000313" key="7">
    <source>
        <dbReference type="EMBL" id="RKP07804.1"/>
    </source>
</evidence>
<dbReference type="InterPro" id="IPR002401">
    <property type="entry name" value="Cyt_P450_E_grp-I"/>
</dbReference>
<dbReference type="PANTHER" id="PTHR24305">
    <property type="entry name" value="CYTOCHROME P450"/>
    <property type="match status" value="1"/>
</dbReference>
<dbReference type="PROSITE" id="PS00086">
    <property type="entry name" value="CYTOCHROME_P450"/>
    <property type="match status" value="1"/>
</dbReference>
<keyword evidence="6" id="KW-0560">Oxidoreductase</keyword>
<keyword evidence="4 5" id="KW-0408">Iron</keyword>
<dbReference type="PANTHER" id="PTHR24305:SF166">
    <property type="entry name" value="CYTOCHROME P450 12A4, MITOCHONDRIAL-RELATED"/>
    <property type="match status" value="1"/>
</dbReference>
<dbReference type="OrthoDB" id="1470350at2759"/>
<evidence type="ECO:0000256" key="3">
    <source>
        <dbReference type="ARBA" id="ARBA00022723"/>
    </source>
</evidence>
<reference evidence="8" key="1">
    <citation type="journal article" date="2018" name="Nat. Microbiol.">
        <title>Leveraging single-cell genomics to expand the fungal tree of life.</title>
        <authorList>
            <person name="Ahrendt S.R."/>
            <person name="Quandt C.A."/>
            <person name="Ciobanu D."/>
            <person name="Clum A."/>
            <person name="Salamov A."/>
            <person name="Andreopoulos B."/>
            <person name="Cheng J.F."/>
            <person name="Woyke T."/>
            <person name="Pelin A."/>
            <person name="Henrissat B."/>
            <person name="Reynolds N.K."/>
            <person name="Benny G.L."/>
            <person name="Smith M.E."/>
            <person name="James T.Y."/>
            <person name="Grigoriev I.V."/>
        </authorList>
    </citation>
    <scope>NUCLEOTIDE SEQUENCE [LARGE SCALE GENOMIC DNA]</scope>
    <source>
        <strain evidence="8">RSA 1356</strain>
    </source>
</reference>
<dbReference type="PRINTS" id="PR00385">
    <property type="entry name" value="P450"/>
</dbReference>
<dbReference type="STRING" id="78915.A0A4P9XP83"/>
<dbReference type="GO" id="GO:0016705">
    <property type="term" value="F:oxidoreductase activity, acting on paired donors, with incorporation or reduction of molecular oxygen"/>
    <property type="evidence" value="ECO:0007669"/>
    <property type="project" value="InterPro"/>
</dbReference>
<gene>
    <name evidence="7" type="ORF">THASP1DRAFT_30382</name>
</gene>
<sequence length="482" mass="54467">MIFDGSFWLTVFLAWLAYKIITQEFLSPLSKLPGIRPVILSEFLINLSVLRGDMGFYIADLHRKYGPIVRLNEKDVSVIDIDAIRTLGTNTKYLKSANYDSFQVHTDSIFSTRDPDFHRMLKRLIAPAFSLSSIASMESIVADVGVRRLARRISEHAKANETFDLMAYLHYMAFDLTGEISMGQSFGILDQQEHPIIHWIEDVTVLCVIRFVIGRLCQPWLLPGFFKSQQSVVDFARSAIISRKTSSTSRADVLQRLMDATDPETGARLSEDQLIAESIVQFVAGTETTALTLTWTMHYLLSRPECIEKLFDELEQAIPDLTTDVTYDSVKDLLYLEAVLTESMRLCPVAAAGNQRAIPEGGMTVGQYHVPEGYQVIPAVIALQRRDDIFPNPDAFEPERWLGPAAQVAEMKRAYMPFSLGTRACIGRNLAWVEMKMTLATLVRRYHFTVPEDAKSDMTPMFRFTYKPKGGKLLVQATPRVQ</sequence>
<evidence type="ECO:0000256" key="1">
    <source>
        <dbReference type="ARBA" id="ARBA00001971"/>
    </source>
</evidence>
<dbReference type="Pfam" id="PF00067">
    <property type="entry name" value="p450"/>
    <property type="match status" value="1"/>
</dbReference>
<evidence type="ECO:0000256" key="6">
    <source>
        <dbReference type="RuleBase" id="RU000461"/>
    </source>
</evidence>
<evidence type="ECO:0000256" key="2">
    <source>
        <dbReference type="ARBA" id="ARBA00010617"/>
    </source>
</evidence>
<proteinExistence type="inferred from homology"/>
<keyword evidence="5 6" id="KW-0349">Heme</keyword>
<dbReference type="Proteomes" id="UP000271241">
    <property type="component" value="Unassembled WGS sequence"/>
</dbReference>
<comment type="similarity">
    <text evidence="2 6">Belongs to the cytochrome P450 family.</text>
</comment>
<dbReference type="GO" id="GO:0004497">
    <property type="term" value="F:monooxygenase activity"/>
    <property type="evidence" value="ECO:0007669"/>
    <property type="project" value="UniProtKB-KW"/>
</dbReference>
<keyword evidence="8" id="KW-1185">Reference proteome</keyword>
<dbReference type="GO" id="GO:0020037">
    <property type="term" value="F:heme binding"/>
    <property type="evidence" value="ECO:0007669"/>
    <property type="project" value="InterPro"/>
</dbReference>
<evidence type="ECO:0000256" key="5">
    <source>
        <dbReference type="PIRSR" id="PIRSR602401-1"/>
    </source>
</evidence>
<evidence type="ECO:0000256" key="4">
    <source>
        <dbReference type="ARBA" id="ARBA00023004"/>
    </source>
</evidence>
<dbReference type="EMBL" id="KZ992671">
    <property type="protein sequence ID" value="RKP07804.1"/>
    <property type="molecule type" value="Genomic_DNA"/>
</dbReference>
<organism evidence="7 8">
    <name type="scientific">Thamnocephalis sphaerospora</name>
    <dbReference type="NCBI Taxonomy" id="78915"/>
    <lineage>
        <taxon>Eukaryota</taxon>
        <taxon>Fungi</taxon>
        <taxon>Fungi incertae sedis</taxon>
        <taxon>Zoopagomycota</taxon>
        <taxon>Zoopagomycotina</taxon>
        <taxon>Zoopagomycetes</taxon>
        <taxon>Zoopagales</taxon>
        <taxon>Sigmoideomycetaceae</taxon>
        <taxon>Thamnocephalis</taxon>
    </lineage>
</organism>
<evidence type="ECO:0000313" key="8">
    <source>
        <dbReference type="Proteomes" id="UP000271241"/>
    </source>
</evidence>
<name>A0A4P9XP83_9FUNG</name>
<dbReference type="SUPFAM" id="SSF48264">
    <property type="entry name" value="Cytochrome P450"/>
    <property type="match status" value="1"/>
</dbReference>
<dbReference type="InterPro" id="IPR001128">
    <property type="entry name" value="Cyt_P450"/>
</dbReference>
<dbReference type="Gene3D" id="1.10.630.10">
    <property type="entry name" value="Cytochrome P450"/>
    <property type="match status" value="1"/>
</dbReference>
<feature type="binding site" description="axial binding residue" evidence="5">
    <location>
        <position position="425"/>
    </location>
    <ligand>
        <name>heme</name>
        <dbReference type="ChEBI" id="CHEBI:30413"/>
    </ligand>
    <ligandPart>
        <name>Fe</name>
        <dbReference type="ChEBI" id="CHEBI:18248"/>
    </ligandPart>
</feature>
<dbReference type="InterPro" id="IPR036396">
    <property type="entry name" value="Cyt_P450_sf"/>
</dbReference>
<keyword evidence="3 5" id="KW-0479">Metal-binding</keyword>